<keyword evidence="1" id="KW-0812">Transmembrane</keyword>
<keyword evidence="1" id="KW-0472">Membrane</keyword>
<gene>
    <name evidence="2" type="ORF">pdam_00018844</name>
</gene>
<keyword evidence="1" id="KW-1133">Transmembrane helix</keyword>
<keyword evidence="3" id="KW-1185">Reference proteome</keyword>
<comment type="caution">
    <text evidence="2">The sequence shown here is derived from an EMBL/GenBank/DDBJ whole genome shotgun (WGS) entry which is preliminary data.</text>
</comment>
<proteinExistence type="predicted"/>
<evidence type="ECO:0000313" key="3">
    <source>
        <dbReference type="Proteomes" id="UP000275408"/>
    </source>
</evidence>
<protein>
    <submittedName>
        <fullName evidence="2">Uncharacterized protein</fullName>
    </submittedName>
</protein>
<dbReference type="AlphaFoldDB" id="A0A3M6UZ87"/>
<organism evidence="2 3">
    <name type="scientific">Pocillopora damicornis</name>
    <name type="common">Cauliflower coral</name>
    <name type="synonym">Millepora damicornis</name>
    <dbReference type="NCBI Taxonomy" id="46731"/>
    <lineage>
        <taxon>Eukaryota</taxon>
        <taxon>Metazoa</taxon>
        <taxon>Cnidaria</taxon>
        <taxon>Anthozoa</taxon>
        <taxon>Hexacorallia</taxon>
        <taxon>Scleractinia</taxon>
        <taxon>Astrocoeniina</taxon>
        <taxon>Pocilloporidae</taxon>
        <taxon>Pocillopora</taxon>
    </lineage>
</organism>
<reference evidence="2 3" key="1">
    <citation type="journal article" date="2018" name="Sci. Rep.">
        <title>Comparative analysis of the Pocillopora damicornis genome highlights role of immune system in coral evolution.</title>
        <authorList>
            <person name="Cunning R."/>
            <person name="Bay R.A."/>
            <person name="Gillette P."/>
            <person name="Baker A.C."/>
            <person name="Traylor-Knowles N."/>
        </authorList>
    </citation>
    <scope>NUCLEOTIDE SEQUENCE [LARGE SCALE GENOMIC DNA]</scope>
    <source>
        <strain evidence="2">RSMAS</strain>
        <tissue evidence="2">Whole animal</tissue>
    </source>
</reference>
<dbReference type="Proteomes" id="UP000275408">
    <property type="component" value="Unassembled WGS sequence"/>
</dbReference>
<name>A0A3M6UZ87_POCDA</name>
<evidence type="ECO:0000313" key="2">
    <source>
        <dbReference type="EMBL" id="RMX58927.1"/>
    </source>
</evidence>
<feature type="transmembrane region" description="Helical" evidence="1">
    <location>
        <begin position="57"/>
        <end position="75"/>
    </location>
</feature>
<dbReference type="EMBL" id="RCHS01000421">
    <property type="protein sequence ID" value="RMX58927.1"/>
    <property type="molecule type" value="Genomic_DNA"/>
</dbReference>
<evidence type="ECO:0000256" key="1">
    <source>
        <dbReference type="SAM" id="Phobius"/>
    </source>
</evidence>
<feature type="transmembrane region" description="Helical" evidence="1">
    <location>
        <begin position="22"/>
        <end position="45"/>
    </location>
</feature>
<sequence>MTSTNDSVGRENARLSRNRKKVSFVVTVLTLICFAGSLILFVFAIFDLSYKNSTVRFAIIASVLLVVGLALIVLVRPKRLSNDSQATISTIPVEVLATSPAPILPHSNIPRRLLSLRASSMDLPDYFTAVQNIDGIYLSEEDAVWRKRFPETPPPCYDDALKLAFITDFVCFEIKQEVIRESKCDVTSRKKDFEFKLY</sequence>
<accession>A0A3M6UZ87</accession>